<reference evidence="1" key="1">
    <citation type="submission" date="2023-07" db="EMBL/GenBank/DDBJ databases">
        <title>The genome sequence of Rhodocytophaga aerolata KACC 12507.</title>
        <authorList>
            <person name="Zhang X."/>
        </authorList>
    </citation>
    <scope>NUCLEOTIDE SEQUENCE</scope>
    <source>
        <strain evidence="1">KACC 12507</strain>
    </source>
</reference>
<organism evidence="1 2">
    <name type="scientific">Rhodocytophaga aerolata</name>
    <dbReference type="NCBI Taxonomy" id="455078"/>
    <lineage>
        <taxon>Bacteria</taxon>
        <taxon>Pseudomonadati</taxon>
        <taxon>Bacteroidota</taxon>
        <taxon>Cytophagia</taxon>
        <taxon>Cytophagales</taxon>
        <taxon>Rhodocytophagaceae</taxon>
        <taxon>Rhodocytophaga</taxon>
    </lineage>
</organism>
<keyword evidence="2" id="KW-1185">Reference proteome</keyword>
<evidence type="ECO:0000313" key="1">
    <source>
        <dbReference type="EMBL" id="MDO1451082.1"/>
    </source>
</evidence>
<comment type="caution">
    <text evidence="1">The sequence shown here is derived from an EMBL/GenBank/DDBJ whole genome shotgun (WGS) entry which is preliminary data.</text>
</comment>
<sequence length="100" mass="11395">MSHELYLIMSIYIKITKSSLTGQDALSAQLAELSTQVKELPDACLYKPKAGSLWKFIQLVHEENVPLEIISELEEDLPIKDLDKKQIDLAKKNRNEDPTQ</sequence>
<accession>A0ABT8RG51</accession>
<evidence type="ECO:0000313" key="2">
    <source>
        <dbReference type="Proteomes" id="UP001168528"/>
    </source>
</evidence>
<gene>
    <name evidence="1" type="ORF">Q0590_32710</name>
</gene>
<protein>
    <submittedName>
        <fullName evidence="1">Uncharacterized protein</fullName>
    </submittedName>
</protein>
<proteinExistence type="predicted"/>
<dbReference type="Proteomes" id="UP001168528">
    <property type="component" value="Unassembled WGS sequence"/>
</dbReference>
<dbReference type="EMBL" id="JAUKPO010000042">
    <property type="protein sequence ID" value="MDO1451082.1"/>
    <property type="molecule type" value="Genomic_DNA"/>
</dbReference>
<dbReference type="RefSeq" id="WP_302041882.1">
    <property type="nucleotide sequence ID" value="NZ_JAUKPO010000042.1"/>
</dbReference>
<name>A0ABT8RG51_9BACT</name>